<organism evidence="2 3">
    <name type="scientific">Kibdelosporangium aridum</name>
    <dbReference type="NCBI Taxonomy" id="2030"/>
    <lineage>
        <taxon>Bacteria</taxon>
        <taxon>Bacillati</taxon>
        <taxon>Actinomycetota</taxon>
        <taxon>Actinomycetes</taxon>
        <taxon>Pseudonocardiales</taxon>
        <taxon>Pseudonocardiaceae</taxon>
        <taxon>Kibdelosporangium</taxon>
    </lineage>
</organism>
<accession>A0A1Y5Y246</accession>
<feature type="transmembrane region" description="Helical" evidence="1">
    <location>
        <begin position="100"/>
        <end position="118"/>
    </location>
</feature>
<dbReference type="AlphaFoldDB" id="A0A1Y5Y246"/>
<dbReference type="Proteomes" id="UP000192674">
    <property type="component" value="Unassembled WGS sequence"/>
</dbReference>
<keyword evidence="1" id="KW-0472">Membrane</keyword>
<keyword evidence="1" id="KW-0812">Transmembrane</keyword>
<feature type="transmembrane region" description="Helical" evidence="1">
    <location>
        <begin position="75"/>
        <end position="94"/>
    </location>
</feature>
<gene>
    <name evidence="2" type="ORF">SAMN05661093_07594</name>
</gene>
<dbReference type="EMBL" id="FWXV01000008">
    <property type="protein sequence ID" value="SMD22784.1"/>
    <property type="molecule type" value="Genomic_DNA"/>
</dbReference>
<reference evidence="2 3" key="1">
    <citation type="submission" date="2017-04" db="EMBL/GenBank/DDBJ databases">
        <authorList>
            <person name="Afonso C.L."/>
            <person name="Miller P.J."/>
            <person name="Scott M.A."/>
            <person name="Spackman E."/>
            <person name="Goraichik I."/>
            <person name="Dimitrov K.M."/>
            <person name="Suarez D.L."/>
            <person name="Swayne D.E."/>
        </authorList>
    </citation>
    <scope>NUCLEOTIDE SEQUENCE [LARGE SCALE GENOMIC DNA]</scope>
    <source>
        <strain evidence="2 3">DSM 43828</strain>
    </source>
</reference>
<sequence>MKGNRLYQESQSAILSGIDEAHRLDIVPPTTTTTIRTTTAPSSVAFADANSRQTGRLVVQEDGVASALLAKVREWIAGLGTMGCVIAVATLIGITRTSSTQAIIGFCLSGLGIASGVIGFRNRRLLGWLLAIASIGLAIAAFVFAGTAPKHTISGS</sequence>
<keyword evidence="3" id="KW-1185">Reference proteome</keyword>
<keyword evidence="1" id="KW-1133">Transmembrane helix</keyword>
<evidence type="ECO:0008006" key="4">
    <source>
        <dbReference type="Google" id="ProtNLM"/>
    </source>
</evidence>
<evidence type="ECO:0000313" key="2">
    <source>
        <dbReference type="EMBL" id="SMD22784.1"/>
    </source>
</evidence>
<proteinExistence type="predicted"/>
<evidence type="ECO:0000256" key="1">
    <source>
        <dbReference type="SAM" id="Phobius"/>
    </source>
</evidence>
<evidence type="ECO:0000313" key="3">
    <source>
        <dbReference type="Proteomes" id="UP000192674"/>
    </source>
</evidence>
<name>A0A1Y5Y246_KIBAR</name>
<feature type="transmembrane region" description="Helical" evidence="1">
    <location>
        <begin position="125"/>
        <end position="146"/>
    </location>
</feature>
<protein>
    <recommendedName>
        <fullName evidence="4">Transmembrane protein</fullName>
    </recommendedName>
</protein>